<dbReference type="PROSITE" id="PS51257">
    <property type="entry name" value="PROKAR_LIPOPROTEIN"/>
    <property type="match status" value="1"/>
</dbReference>
<name>A0ABN7B9C6_9HEMI</name>
<protein>
    <submittedName>
        <fullName evidence="3">Uncharacterized protein</fullName>
    </submittedName>
</protein>
<evidence type="ECO:0000313" key="3">
    <source>
        <dbReference type="EMBL" id="BET00894.1"/>
    </source>
</evidence>
<feature type="chain" id="PRO_5046059303" evidence="2">
    <location>
        <begin position="18"/>
        <end position="445"/>
    </location>
</feature>
<proteinExistence type="predicted"/>
<evidence type="ECO:0000256" key="2">
    <source>
        <dbReference type="SAM" id="SignalP"/>
    </source>
</evidence>
<keyword evidence="2" id="KW-0732">Signal</keyword>
<feature type="region of interest" description="Disordered" evidence="1">
    <location>
        <begin position="379"/>
        <end position="408"/>
    </location>
</feature>
<feature type="compositionally biased region" description="Basic and acidic residues" evidence="1">
    <location>
        <begin position="381"/>
        <end position="395"/>
    </location>
</feature>
<gene>
    <name evidence="3" type="ORF">NTJ_13711</name>
</gene>
<keyword evidence="4" id="KW-1185">Reference proteome</keyword>
<feature type="compositionally biased region" description="Polar residues" evidence="1">
    <location>
        <begin position="396"/>
        <end position="408"/>
    </location>
</feature>
<evidence type="ECO:0000256" key="1">
    <source>
        <dbReference type="SAM" id="MobiDB-lite"/>
    </source>
</evidence>
<evidence type="ECO:0000313" key="4">
    <source>
        <dbReference type="Proteomes" id="UP001307889"/>
    </source>
</evidence>
<sequence>MRPVAVVLASIISLASCAKLDNTYLPPVEVQAALVSLDLPVLWDLVGDPCTDPLREVPAGLEDLVSQLVSRDHLQHSLVVLLEEDLVANTVLQQAPRVEDLESHTTHHQVVLLASRQQLGDHLALTVCLLVRLDSLALLDADLAPLDSLARLAKATALLVLELLVLLELGFLAQATPALELLALLAQVLEVNTVLQPVLRQGDLESHTTLLQVVLPAFQRLLGDLLALMAPLPAHLDFLALLDNDLVALDSLAALVHPRVPFLEALARLLLDSLVRLAKAMVLLVLELLVLLELGFPEQATPAHLPFPAQDLLAPLGFPAQDLLAPLGFPAQELLAPLASPQVLLHHQVQSSPSYLKQTTPILEMAGIPIAMRPATASKQLKTDTSRTLEQENPTKSKPQLDSFLTQPPTEHLSNLLTQLTKMDLSLRELISQRLLPSHQRSLKL</sequence>
<reference evidence="3 4" key="1">
    <citation type="submission" date="2023-09" db="EMBL/GenBank/DDBJ databases">
        <title>Nesidiocoris tenuis whole genome shotgun sequence.</title>
        <authorList>
            <person name="Shibata T."/>
            <person name="Shimoda M."/>
            <person name="Kobayashi T."/>
            <person name="Uehara T."/>
        </authorList>
    </citation>
    <scope>NUCLEOTIDE SEQUENCE [LARGE SCALE GENOMIC DNA]</scope>
    <source>
        <strain evidence="3 4">Japan</strain>
    </source>
</reference>
<dbReference type="Proteomes" id="UP001307889">
    <property type="component" value="Chromosome 12"/>
</dbReference>
<accession>A0ABN7B9C6</accession>
<organism evidence="3 4">
    <name type="scientific">Nesidiocoris tenuis</name>
    <dbReference type="NCBI Taxonomy" id="355587"/>
    <lineage>
        <taxon>Eukaryota</taxon>
        <taxon>Metazoa</taxon>
        <taxon>Ecdysozoa</taxon>
        <taxon>Arthropoda</taxon>
        <taxon>Hexapoda</taxon>
        <taxon>Insecta</taxon>
        <taxon>Pterygota</taxon>
        <taxon>Neoptera</taxon>
        <taxon>Paraneoptera</taxon>
        <taxon>Hemiptera</taxon>
        <taxon>Heteroptera</taxon>
        <taxon>Panheteroptera</taxon>
        <taxon>Cimicomorpha</taxon>
        <taxon>Miridae</taxon>
        <taxon>Dicyphina</taxon>
        <taxon>Nesidiocoris</taxon>
    </lineage>
</organism>
<feature type="signal peptide" evidence="2">
    <location>
        <begin position="1"/>
        <end position="17"/>
    </location>
</feature>
<dbReference type="EMBL" id="AP028920">
    <property type="protein sequence ID" value="BET00894.1"/>
    <property type="molecule type" value="Genomic_DNA"/>
</dbReference>